<sequence length="123" mass="13946">MIVDWTDEFDRWLTHAEEQGGRRLALAVALLQALADLPARPAEESPTFKRVRQARRHELWRVAHPFDPEVAVRIICWFPADDHVVLALIGFDKKMIGDVFYASAATRGEALVDAWLRQQGGTP</sequence>
<accession>A0A2I2KIU9</accession>
<keyword evidence="2" id="KW-1185">Reference proteome</keyword>
<protein>
    <submittedName>
        <fullName evidence="1">Uncharacterized protein</fullName>
    </submittedName>
</protein>
<dbReference type="EMBL" id="FZMO01000006">
    <property type="protein sequence ID" value="SNQ45584.1"/>
    <property type="molecule type" value="Genomic_DNA"/>
</dbReference>
<evidence type="ECO:0000313" key="2">
    <source>
        <dbReference type="Proteomes" id="UP000234331"/>
    </source>
</evidence>
<organism evidence="1 2">
    <name type="scientific">Frankia canadensis</name>
    <dbReference type="NCBI Taxonomy" id="1836972"/>
    <lineage>
        <taxon>Bacteria</taxon>
        <taxon>Bacillati</taxon>
        <taxon>Actinomycetota</taxon>
        <taxon>Actinomycetes</taxon>
        <taxon>Frankiales</taxon>
        <taxon>Frankiaceae</taxon>
        <taxon>Frankia</taxon>
    </lineage>
</organism>
<evidence type="ECO:0000313" key="1">
    <source>
        <dbReference type="EMBL" id="SNQ45584.1"/>
    </source>
</evidence>
<reference evidence="1 2" key="1">
    <citation type="submission" date="2017-06" db="EMBL/GenBank/DDBJ databases">
        <authorList>
            <person name="Kim H.J."/>
            <person name="Triplett B.A."/>
        </authorList>
    </citation>
    <scope>NUCLEOTIDE SEQUENCE [LARGE SCALE GENOMIC DNA]</scope>
    <source>
        <strain evidence="1">FRACA_ARgP5</strain>
    </source>
</reference>
<gene>
    <name evidence="1" type="ORF">FRACA_1030018</name>
</gene>
<name>A0A2I2KIU9_9ACTN</name>
<dbReference type="Proteomes" id="UP000234331">
    <property type="component" value="Unassembled WGS sequence"/>
</dbReference>
<proteinExistence type="predicted"/>
<dbReference type="AlphaFoldDB" id="A0A2I2KIU9"/>
<dbReference type="OrthoDB" id="4381507at2"/>
<dbReference type="RefSeq" id="WP_101829740.1">
    <property type="nucleotide sequence ID" value="NZ_FZMO01000006.1"/>
</dbReference>